<feature type="compositionally biased region" description="Basic and acidic residues" evidence="1">
    <location>
        <begin position="29"/>
        <end position="40"/>
    </location>
</feature>
<dbReference type="Proteomes" id="UP001556367">
    <property type="component" value="Unassembled WGS sequence"/>
</dbReference>
<sequence>MSFRANSRGQRGRGSRSRSGHGAPAFGSRDARLPPDRDLKAGLTTKSSIQLECPTITDSDADIKLANITYLSSYNWTNAKEPTIIVPGSPRLWQNKSLPYSVQRDSGISFVDQHGYRIPTTPLLPLIAAVNKRYDDGPEIPGLGMDWAGIDIITDRNNLRKLLRWINRPNNVGHEDEIDEIKDFRIDLQLAGNKTVLMNRWEKRTQESGGHGSGLNFERASTKAAIGCEASTGHHRIISYNMAGLDIIVRFEVDACLPSPSSTATGASVDDLADQLAEVALTTSPGSGNDTLSSSPPPLQVRAGGSWNVEQSSLIEVTTRSSFNAENFDWKEAFPQLWLSQTQHHFMAVHDRGVFSSMRKARLDSEGMVSLEKESQWGFKMLRKVLEEIQKVVIGYGETGRLSLVCENGALSIWERKMEDGCLPDELMRLFDV</sequence>
<feature type="region of interest" description="Disordered" evidence="1">
    <location>
        <begin position="283"/>
        <end position="303"/>
    </location>
</feature>
<keyword evidence="3" id="KW-1185">Reference proteome</keyword>
<protein>
    <submittedName>
        <fullName evidence="2">Uncharacterized protein</fullName>
    </submittedName>
</protein>
<feature type="region of interest" description="Disordered" evidence="1">
    <location>
        <begin position="1"/>
        <end position="40"/>
    </location>
</feature>
<accession>A0ABR3JX89</accession>
<feature type="compositionally biased region" description="Polar residues" evidence="1">
    <location>
        <begin position="283"/>
        <end position="294"/>
    </location>
</feature>
<proteinExistence type="predicted"/>
<evidence type="ECO:0000313" key="3">
    <source>
        <dbReference type="Proteomes" id="UP001556367"/>
    </source>
</evidence>
<feature type="compositionally biased region" description="Basic residues" evidence="1">
    <location>
        <begin position="10"/>
        <end position="19"/>
    </location>
</feature>
<dbReference type="EMBL" id="JASNQZ010000001">
    <property type="protein sequence ID" value="KAL0960466.1"/>
    <property type="molecule type" value="Genomic_DNA"/>
</dbReference>
<organism evidence="2 3">
    <name type="scientific">Hohenbuehelia grisea</name>
    <dbReference type="NCBI Taxonomy" id="104357"/>
    <lineage>
        <taxon>Eukaryota</taxon>
        <taxon>Fungi</taxon>
        <taxon>Dikarya</taxon>
        <taxon>Basidiomycota</taxon>
        <taxon>Agaricomycotina</taxon>
        <taxon>Agaricomycetes</taxon>
        <taxon>Agaricomycetidae</taxon>
        <taxon>Agaricales</taxon>
        <taxon>Pleurotineae</taxon>
        <taxon>Pleurotaceae</taxon>
        <taxon>Hohenbuehelia</taxon>
    </lineage>
</organism>
<evidence type="ECO:0000256" key="1">
    <source>
        <dbReference type="SAM" id="MobiDB-lite"/>
    </source>
</evidence>
<dbReference type="PANTHER" id="PTHR35179:SF2">
    <property type="entry name" value="START DOMAIN-CONTAINING PROTEIN"/>
    <property type="match status" value="1"/>
</dbReference>
<comment type="caution">
    <text evidence="2">The sequence shown here is derived from an EMBL/GenBank/DDBJ whole genome shotgun (WGS) entry which is preliminary data.</text>
</comment>
<gene>
    <name evidence="2" type="ORF">HGRIS_005509</name>
</gene>
<reference evidence="3" key="1">
    <citation type="submission" date="2024-06" db="EMBL/GenBank/DDBJ databases">
        <title>Multi-omics analyses provide insights into the biosynthesis of the anticancer antibiotic pleurotin in Hohenbuehelia grisea.</title>
        <authorList>
            <person name="Weaver J.A."/>
            <person name="Alberti F."/>
        </authorList>
    </citation>
    <scope>NUCLEOTIDE SEQUENCE [LARGE SCALE GENOMIC DNA]</scope>
    <source>
        <strain evidence="3">T-177</strain>
    </source>
</reference>
<evidence type="ECO:0000313" key="2">
    <source>
        <dbReference type="EMBL" id="KAL0960466.1"/>
    </source>
</evidence>
<dbReference type="PANTHER" id="PTHR35179">
    <property type="entry name" value="PROTEIN CBG02620"/>
    <property type="match status" value="1"/>
</dbReference>
<name>A0ABR3JX89_9AGAR</name>